<dbReference type="SMART" id="SM00382">
    <property type="entry name" value="AAA"/>
    <property type="match status" value="1"/>
</dbReference>
<dbReference type="Gene3D" id="1.25.10.10">
    <property type="entry name" value="Leucine-rich Repeat Variant"/>
    <property type="match status" value="3"/>
</dbReference>
<protein>
    <submittedName>
        <fullName evidence="3">HEAT repeat</fullName>
    </submittedName>
</protein>
<dbReference type="SMART" id="SM00567">
    <property type="entry name" value="EZ_HEAT"/>
    <property type="match status" value="6"/>
</dbReference>
<evidence type="ECO:0000256" key="1">
    <source>
        <dbReference type="SAM" id="Phobius"/>
    </source>
</evidence>
<dbReference type="InterPro" id="IPR027417">
    <property type="entry name" value="P-loop_NTPase"/>
</dbReference>
<dbReference type="InterPro" id="IPR003593">
    <property type="entry name" value="AAA+_ATPase"/>
</dbReference>
<organism evidence="3">
    <name type="scientific">Candidatus Kentrum sp. FW</name>
    <dbReference type="NCBI Taxonomy" id="2126338"/>
    <lineage>
        <taxon>Bacteria</taxon>
        <taxon>Pseudomonadati</taxon>
        <taxon>Pseudomonadota</taxon>
        <taxon>Gammaproteobacteria</taxon>
        <taxon>Candidatus Kentrum</taxon>
    </lineage>
</organism>
<feature type="transmembrane region" description="Helical" evidence="1">
    <location>
        <begin position="557"/>
        <end position="586"/>
    </location>
</feature>
<feature type="transmembrane region" description="Helical" evidence="1">
    <location>
        <begin position="12"/>
        <end position="38"/>
    </location>
</feature>
<dbReference type="Gene3D" id="3.40.50.300">
    <property type="entry name" value="P-loop containing nucleotide triphosphate hydrolases"/>
    <property type="match status" value="1"/>
</dbReference>
<dbReference type="Pfam" id="PF03130">
    <property type="entry name" value="HEAT_PBS"/>
    <property type="match status" value="1"/>
</dbReference>
<feature type="transmembrane region" description="Helical" evidence="1">
    <location>
        <begin position="534"/>
        <end position="551"/>
    </location>
</feature>
<dbReference type="EMBL" id="CAADFE010000023">
    <property type="protein sequence ID" value="VFJ70466.1"/>
    <property type="molecule type" value="Genomic_DNA"/>
</dbReference>
<sequence length="1067" mass="120259">MLQSNPDWLGVIFNTVFNTVGIVVGVISIIVTTVSIVYGKKVVYIIKENLEPRAGDEQKARRAYIKKLRKVIKERIKESLQNARFIDLGIADTRGDRDIISSRSFDDIDTAFFKENKRRLLILGEPGAGKTTTLTHLAKKLLEEAKKPEALIPLLVNLSRFRLDDSAPAATGFFRFFRKAPYSGDAARPASRFPDGGTEEQLPEQRVEAWLVRELSQFLSISIFSRESIARRWLREGRVAVLLDGLDEVGEEGDQGDEHRTEVLRLLNETLFRKYPDTPIVVCSRVNEYRALQDRKETHSELPGEVTLRPFSSEQIDDYLIEAKADGLRAALREDAGLREMAKTPLTLSIMVLAYGGARPKEVFAEGSLTERRHHLFKIYVDRMLQRAERRKPLIGDEPGDRVSVAEYPYSPEEHKRYLGWLALRLSIRMQTTFSPRNFYDFLSHRIESDRDTAVFWAMALAWAVPVFLMVFALGLLLMPMTPTGLALVTYISTLMAVICGPGVQTWKRYREGKLIIRTMEYYEPGEDSHTEDLFSILGLTLLAIAIINGLPDISWASFWGGVFILVLVPIIADLGIFLCGMLIVYLDARLPNAIKRFLLDPILHAVLVLFGRLPRQRRRYFEYAEKKALLLKRNPSGDMEFVHRLLRDYFALLENQWPPRSAELEKQLAEIEELDDRGEAAIDPLAEILFDTTSAEDSREAAIAKLGKLPLPRVRPIIEKAITDTDSTIRGAAVAIAVDWPKDDAKWLLRKAMPDPAIRDKVAVTFSRLPEDLREQLWVEFAQDPDPAVQRGAVEVVSKVYTYHNDKTHPLYGKMLAHCPNDHRLLASILGQLIDSHDFSNHLPDWAKTALPMLLDNPEDGTRAETLRCIGKLRDGSRLDRIVQILQEDPYYWARACAAEALGELGATVAVEPLIVALDDESEWVRKKAARALGQLKAPQALHSLIKATSDPDDRVLSFACEALGELGDKAAIPALMEVVSFDRDNNYVRKQAAKALIKLGDANVWAFLISDCDLSVRFDTIDELRRLGDRRAIPVLSKAAKSGWNEDVRAEARSALKAIKDSDGP</sequence>
<dbReference type="InterPro" id="IPR007111">
    <property type="entry name" value="NACHT_NTPase"/>
</dbReference>
<keyword evidence="1" id="KW-0812">Transmembrane</keyword>
<dbReference type="PANTHER" id="PTHR12697:SF5">
    <property type="entry name" value="DEOXYHYPUSINE HYDROXYLASE"/>
    <property type="match status" value="1"/>
</dbReference>
<dbReference type="InterPro" id="IPR016024">
    <property type="entry name" value="ARM-type_fold"/>
</dbReference>
<name>A0A450TR54_9GAMM</name>
<accession>A0A450TR54</accession>
<keyword evidence="1" id="KW-1133">Transmembrane helix</keyword>
<dbReference type="InterPro" id="IPR011989">
    <property type="entry name" value="ARM-like"/>
</dbReference>
<dbReference type="GO" id="GO:0016491">
    <property type="term" value="F:oxidoreductase activity"/>
    <property type="evidence" value="ECO:0007669"/>
    <property type="project" value="TreeGrafter"/>
</dbReference>
<dbReference type="PROSITE" id="PS50837">
    <property type="entry name" value="NACHT"/>
    <property type="match status" value="1"/>
</dbReference>
<proteinExistence type="predicted"/>
<feature type="transmembrane region" description="Helical" evidence="1">
    <location>
        <begin position="454"/>
        <end position="479"/>
    </location>
</feature>
<feature type="transmembrane region" description="Helical" evidence="1">
    <location>
        <begin position="598"/>
        <end position="614"/>
    </location>
</feature>
<feature type="transmembrane region" description="Helical" evidence="1">
    <location>
        <begin position="485"/>
        <end position="504"/>
    </location>
</feature>
<dbReference type="PANTHER" id="PTHR12697">
    <property type="entry name" value="PBS LYASE HEAT-LIKE PROTEIN"/>
    <property type="match status" value="1"/>
</dbReference>
<dbReference type="SUPFAM" id="SSF48371">
    <property type="entry name" value="ARM repeat"/>
    <property type="match status" value="1"/>
</dbReference>
<feature type="domain" description="NACHT" evidence="2">
    <location>
        <begin position="118"/>
        <end position="285"/>
    </location>
</feature>
<dbReference type="Pfam" id="PF13646">
    <property type="entry name" value="HEAT_2"/>
    <property type="match status" value="2"/>
</dbReference>
<dbReference type="SUPFAM" id="SSF52540">
    <property type="entry name" value="P-loop containing nucleoside triphosphate hydrolases"/>
    <property type="match status" value="1"/>
</dbReference>
<gene>
    <name evidence="3" type="ORF">BECKFW1821C_GA0114237_102317</name>
</gene>
<reference evidence="3" key="1">
    <citation type="submission" date="2019-02" db="EMBL/GenBank/DDBJ databases">
        <authorList>
            <person name="Gruber-Vodicka R. H."/>
            <person name="Seah K. B. B."/>
        </authorList>
    </citation>
    <scope>NUCLEOTIDE SEQUENCE</scope>
    <source>
        <strain evidence="3">BECK_BZ131</strain>
    </source>
</reference>
<keyword evidence="1" id="KW-0472">Membrane</keyword>
<dbReference type="Pfam" id="PF05729">
    <property type="entry name" value="NACHT"/>
    <property type="match status" value="1"/>
</dbReference>
<evidence type="ECO:0000313" key="3">
    <source>
        <dbReference type="EMBL" id="VFJ70466.1"/>
    </source>
</evidence>
<evidence type="ECO:0000259" key="2">
    <source>
        <dbReference type="PROSITE" id="PS50837"/>
    </source>
</evidence>
<dbReference type="AlphaFoldDB" id="A0A450TR54"/>
<dbReference type="InterPro" id="IPR004155">
    <property type="entry name" value="PBS_lyase_HEAT"/>
</dbReference>